<dbReference type="PANTHER" id="PTHR11608:SF0">
    <property type="entry name" value="BIFUNCTIONAL PROTEIN PYRR"/>
    <property type="match status" value="1"/>
</dbReference>
<dbReference type="Gene3D" id="3.40.50.2020">
    <property type="match status" value="1"/>
</dbReference>
<dbReference type="PANTHER" id="PTHR11608">
    <property type="entry name" value="BIFUNCTIONAL PROTEIN PYRR"/>
    <property type="match status" value="1"/>
</dbReference>
<dbReference type="SUPFAM" id="SSF53271">
    <property type="entry name" value="PRTase-like"/>
    <property type="match status" value="1"/>
</dbReference>
<dbReference type="Proteomes" id="UP000293952">
    <property type="component" value="Unassembled WGS sequence"/>
</dbReference>
<reference evidence="2 3" key="1">
    <citation type="submission" date="2019-02" db="EMBL/GenBank/DDBJ databases">
        <title>Genome sequence of the sea-ice species Brumimicrobium glaciale.</title>
        <authorList>
            <person name="Bowman J.P."/>
        </authorList>
    </citation>
    <scope>NUCLEOTIDE SEQUENCE [LARGE SCALE GENOMIC DNA]</scope>
    <source>
        <strain evidence="2 3">IC156</strain>
    </source>
</reference>
<dbReference type="InterPro" id="IPR000836">
    <property type="entry name" value="PRTase_dom"/>
</dbReference>
<dbReference type="InterPro" id="IPR050137">
    <property type="entry name" value="PyrR_bifunctional"/>
</dbReference>
<dbReference type="RefSeq" id="WP_130095105.1">
    <property type="nucleotide sequence ID" value="NZ_SETE01000010.1"/>
</dbReference>
<dbReference type="OrthoDB" id="664757at2"/>
<keyword evidence="2" id="KW-0808">Transferase</keyword>
<dbReference type="AlphaFoldDB" id="A0A4Q4KD74"/>
<gene>
    <name evidence="2" type="ORF">ERX46_17185</name>
</gene>
<feature type="domain" description="Phosphoribosyltransferase" evidence="1">
    <location>
        <begin position="6"/>
        <end position="143"/>
    </location>
</feature>
<organism evidence="2 3">
    <name type="scientific">Brumimicrobium glaciale</name>
    <dbReference type="NCBI Taxonomy" id="200475"/>
    <lineage>
        <taxon>Bacteria</taxon>
        <taxon>Pseudomonadati</taxon>
        <taxon>Bacteroidota</taxon>
        <taxon>Flavobacteriia</taxon>
        <taxon>Flavobacteriales</taxon>
        <taxon>Crocinitomicaceae</taxon>
        <taxon>Brumimicrobium</taxon>
    </lineage>
</organism>
<evidence type="ECO:0000313" key="2">
    <source>
        <dbReference type="EMBL" id="RYM30815.1"/>
    </source>
</evidence>
<accession>A0A4Q4KD74</accession>
<evidence type="ECO:0000313" key="3">
    <source>
        <dbReference type="Proteomes" id="UP000293952"/>
    </source>
</evidence>
<comment type="caution">
    <text evidence="2">The sequence shown here is derived from an EMBL/GenBank/DDBJ whole genome shotgun (WGS) entry which is preliminary data.</text>
</comment>
<protein>
    <submittedName>
        <fullName evidence="2">Phosphoribosyltransferase</fullName>
    </submittedName>
</protein>
<dbReference type="InterPro" id="IPR029057">
    <property type="entry name" value="PRTase-like"/>
</dbReference>
<evidence type="ECO:0000259" key="1">
    <source>
        <dbReference type="Pfam" id="PF00156"/>
    </source>
</evidence>
<sequence length="164" mass="18895">MKTIVLNERQINQKLDRIAYEIVENNFQDEQIFLVGIKGNGFEIAKELGKRLELIGEQKINVSELTIDKKKPLDHEITTSISLDHFDNQTIVLVDDVINSGRTMQYALIKLLERPTKRVKTVALVDRKHRSFPIRCDYVGLTLSTTLQDRIEVDLEGEKKAYLV</sequence>
<keyword evidence="3" id="KW-1185">Reference proteome</keyword>
<keyword evidence="2" id="KW-0328">Glycosyltransferase</keyword>
<dbReference type="Pfam" id="PF00156">
    <property type="entry name" value="Pribosyltran"/>
    <property type="match status" value="1"/>
</dbReference>
<dbReference type="GO" id="GO:0016757">
    <property type="term" value="F:glycosyltransferase activity"/>
    <property type="evidence" value="ECO:0007669"/>
    <property type="project" value="UniProtKB-KW"/>
</dbReference>
<name>A0A4Q4KD74_9FLAO</name>
<dbReference type="CDD" id="cd06223">
    <property type="entry name" value="PRTases_typeI"/>
    <property type="match status" value="1"/>
</dbReference>
<dbReference type="EMBL" id="SETE01000010">
    <property type="protein sequence ID" value="RYM30815.1"/>
    <property type="molecule type" value="Genomic_DNA"/>
</dbReference>
<proteinExistence type="predicted"/>